<accession>A0ABY0T8E8</accession>
<keyword evidence="4" id="KW-0071">Autoinducer synthesis</keyword>
<keyword evidence="2" id="KW-0808">Transferase</keyword>
<evidence type="ECO:0000256" key="2">
    <source>
        <dbReference type="ARBA" id="ARBA00022679"/>
    </source>
</evidence>
<evidence type="ECO:0000313" key="6">
    <source>
        <dbReference type="Proteomes" id="UP000183471"/>
    </source>
</evidence>
<name>A0ABY0T8E8_9PROT</name>
<dbReference type="Proteomes" id="UP000183471">
    <property type="component" value="Unassembled WGS sequence"/>
</dbReference>
<dbReference type="InterPro" id="IPR001690">
    <property type="entry name" value="Autoind_synthase"/>
</dbReference>
<keyword evidence="1" id="KW-0673">Quorum sensing</keyword>
<dbReference type="EMBL" id="FNKY01000001">
    <property type="protein sequence ID" value="SDQ43112.1"/>
    <property type="molecule type" value="Genomic_DNA"/>
</dbReference>
<evidence type="ECO:0000256" key="1">
    <source>
        <dbReference type="ARBA" id="ARBA00022654"/>
    </source>
</evidence>
<comment type="caution">
    <text evidence="5">The sequence shown here is derived from an EMBL/GenBank/DDBJ whole genome shotgun (WGS) entry which is preliminary data.</text>
</comment>
<evidence type="ECO:0000256" key="3">
    <source>
        <dbReference type="ARBA" id="ARBA00022691"/>
    </source>
</evidence>
<reference evidence="5 6" key="1">
    <citation type="submission" date="2016-10" db="EMBL/GenBank/DDBJ databases">
        <authorList>
            <person name="Varghese N."/>
            <person name="Submissions S."/>
        </authorList>
    </citation>
    <scope>NUCLEOTIDE SEQUENCE [LARGE SCALE GENOMIC DNA]</scope>
    <source>
        <strain evidence="5 6">Nl1</strain>
    </source>
</reference>
<dbReference type="PANTHER" id="PTHR39322:SF1">
    <property type="entry name" value="ISOVALERYL-HOMOSERINE LACTONE SYNTHASE"/>
    <property type="match status" value="1"/>
</dbReference>
<dbReference type="PANTHER" id="PTHR39322">
    <property type="entry name" value="ACYL-HOMOSERINE-LACTONE SYNTHASE"/>
    <property type="match status" value="1"/>
</dbReference>
<keyword evidence="3" id="KW-0949">S-adenosyl-L-methionine</keyword>
<sequence length="245" mass="27911">MFLPKIFDLGNAFKQYFEIVPAYSEALKDEVYRVRHQVYCEDLKFEPMRLDGREIDEYDACSLHLLIRNVSTHEFIGCTRIVRTDPENHQHSLPFEIACTNALDLSIVDPAKLPRQSIAEVSRLAVISRYRRRKGEATKTVGISDEDFGTPDLPRFPYIPIGLYIGTIELARLNGIDTLFVLTEERQAAHFGKLGVKIQTIGSPVEHHGKRIPSMMSISGIINNMRRMFRSLYRTIAADVEDGTP</sequence>
<gene>
    <name evidence="5" type="ORF">SAMN05216402_0824</name>
</gene>
<evidence type="ECO:0000256" key="4">
    <source>
        <dbReference type="ARBA" id="ARBA00022929"/>
    </source>
</evidence>
<dbReference type="InterPro" id="IPR022484">
    <property type="entry name" value="PEP-CTERM/exosrtase_acylTfrase"/>
</dbReference>
<dbReference type="SUPFAM" id="SSF55729">
    <property type="entry name" value="Acyl-CoA N-acyltransferases (Nat)"/>
    <property type="match status" value="1"/>
</dbReference>
<proteinExistence type="predicted"/>
<dbReference type="RefSeq" id="WP_074630925.1">
    <property type="nucleotide sequence ID" value="NZ_FNKY01000001.1"/>
</dbReference>
<organism evidence="5 6">
    <name type="scientific">Nitrosospira multiformis</name>
    <dbReference type="NCBI Taxonomy" id="1231"/>
    <lineage>
        <taxon>Bacteria</taxon>
        <taxon>Pseudomonadati</taxon>
        <taxon>Pseudomonadota</taxon>
        <taxon>Betaproteobacteria</taxon>
        <taxon>Nitrosomonadales</taxon>
        <taxon>Nitrosomonadaceae</taxon>
        <taxon>Nitrosospira</taxon>
    </lineage>
</organism>
<dbReference type="Gene3D" id="3.40.630.30">
    <property type="match status" value="1"/>
</dbReference>
<protein>
    <submittedName>
        <fullName evidence="5">N-acyl amino acid synthase, PEP-CTERM/exosortase system-associated</fullName>
    </submittedName>
</protein>
<keyword evidence="6" id="KW-1185">Reference proteome</keyword>
<dbReference type="Pfam" id="PF13444">
    <property type="entry name" value="Acetyltransf_5"/>
    <property type="match status" value="1"/>
</dbReference>
<dbReference type="InterPro" id="IPR016181">
    <property type="entry name" value="Acyl_CoA_acyltransferase"/>
</dbReference>
<evidence type="ECO:0000313" key="5">
    <source>
        <dbReference type="EMBL" id="SDQ43112.1"/>
    </source>
</evidence>
<dbReference type="NCBIfam" id="TIGR03694">
    <property type="entry name" value="exosort_acyl"/>
    <property type="match status" value="1"/>
</dbReference>